<sequence length="35" mass="4251">MYFPFFLVVKCAQRLWLLKAYIQLGQHCSDQSRIF</sequence>
<name>A0A0E9U769_ANGAN</name>
<accession>A0A0E9U769</accession>
<organism evidence="1">
    <name type="scientific">Anguilla anguilla</name>
    <name type="common">European freshwater eel</name>
    <name type="synonym">Muraena anguilla</name>
    <dbReference type="NCBI Taxonomy" id="7936"/>
    <lineage>
        <taxon>Eukaryota</taxon>
        <taxon>Metazoa</taxon>
        <taxon>Chordata</taxon>
        <taxon>Craniata</taxon>
        <taxon>Vertebrata</taxon>
        <taxon>Euteleostomi</taxon>
        <taxon>Actinopterygii</taxon>
        <taxon>Neopterygii</taxon>
        <taxon>Teleostei</taxon>
        <taxon>Anguilliformes</taxon>
        <taxon>Anguillidae</taxon>
        <taxon>Anguilla</taxon>
    </lineage>
</organism>
<dbReference type="AlphaFoldDB" id="A0A0E9U769"/>
<reference evidence="1" key="2">
    <citation type="journal article" date="2015" name="Fish Shellfish Immunol.">
        <title>Early steps in the European eel (Anguilla anguilla)-Vibrio vulnificus interaction in the gills: Role of the RtxA13 toxin.</title>
        <authorList>
            <person name="Callol A."/>
            <person name="Pajuelo D."/>
            <person name="Ebbesson L."/>
            <person name="Teles M."/>
            <person name="MacKenzie S."/>
            <person name="Amaro C."/>
        </authorList>
    </citation>
    <scope>NUCLEOTIDE SEQUENCE</scope>
</reference>
<protein>
    <submittedName>
        <fullName evidence="1">Uncharacterized protein</fullName>
    </submittedName>
</protein>
<proteinExistence type="predicted"/>
<reference evidence="1" key="1">
    <citation type="submission" date="2014-11" db="EMBL/GenBank/DDBJ databases">
        <authorList>
            <person name="Amaro Gonzalez C."/>
        </authorList>
    </citation>
    <scope>NUCLEOTIDE SEQUENCE</scope>
</reference>
<evidence type="ECO:0000313" key="1">
    <source>
        <dbReference type="EMBL" id="JAH61701.1"/>
    </source>
</evidence>
<dbReference type="EMBL" id="GBXM01046876">
    <property type="protein sequence ID" value="JAH61701.1"/>
    <property type="molecule type" value="Transcribed_RNA"/>
</dbReference>